<dbReference type="RefSeq" id="WP_011446806.1">
    <property type="nucleotide sequence ID" value="NC_007794.1"/>
</dbReference>
<dbReference type="Proteomes" id="UP000009134">
    <property type="component" value="Chromosome"/>
</dbReference>
<dbReference type="STRING" id="279238.Saro_3167"/>
<gene>
    <name evidence="2" type="ordered locus">Saro_3167</name>
</gene>
<sequence>MHDAKLDRRSLIAALAATGVAAMTGTDAIARAAARKPFFQRIGKPIGLQLYTLGDKPTQDLDGTLARLAAIGFTDIELPNFYNRTPAELRAAADKAGVRYSSIHMNMPGPFTGGALSLMSAPQEIADGLNTLGIHQVFLPLCPLPEGFSVPEGKSPQVAIGDALRAAGADHWKRTAALLNERGAALRPFGIRLGYHNHNMEFAPLDGGATGWDILIRETDPALVNFELDLGWTSAAGHDPVVELGRLKGRVKAVHVKDIKASTKTNFVMGQDPTEVGSGRLQWAKILPAALAAGVEHFYVEQEPPFTMDRLDAVTKSHAFLSRFVA</sequence>
<dbReference type="HOGENOM" id="CLU_059523_1_2_5"/>
<dbReference type="eggNOG" id="COG1082">
    <property type="taxonomic scope" value="Bacteria"/>
</dbReference>
<keyword evidence="3" id="KW-1185">Reference proteome</keyword>
<dbReference type="EMBL" id="CP000248">
    <property type="protein sequence ID" value="ABD27602.1"/>
    <property type="molecule type" value="Genomic_DNA"/>
</dbReference>
<feature type="domain" description="Xylose isomerase-like TIM barrel" evidence="1">
    <location>
        <begin position="66"/>
        <end position="303"/>
    </location>
</feature>
<dbReference type="AlphaFoldDB" id="Q2G3H1"/>
<accession>Q2G3H1</accession>
<dbReference type="PANTHER" id="PTHR12110:SF41">
    <property type="entry name" value="INOSOSE DEHYDRATASE"/>
    <property type="match status" value="1"/>
</dbReference>
<reference evidence="3" key="1">
    <citation type="submission" date="2006-01" db="EMBL/GenBank/DDBJ databases">
        <title>Complete sequence of Novosphingobium aromaticivorans DSM 12444.</title>
        <authorList>
            <consortium name="US DOE Joint Genome Institute"/>
            <person name="Copeland A."/>
            <person name="Lucas S."/>
            <person name="Lapidus A."/>
            <person name="Barry K."/>
            <person name="Detter J.C."/>
            <person name="Glavina T."/>
            <person name="Hammon N."/>
            <person name="Israni S."/>
            <person name="Pitluck S."/>
            <person name="Chain P."/>
            <person name="Malfatti S."/>
            <person name="Shin M."/>
            <person name="Vergez L."/>
            <person name="Schmutz J."/>
            <person name="Larimer F."/>
            <person name="Land M."/>
            <person name="Kyrpides N."/>
            <person name="Ivanova N."/>
            <person name="Fredrickson J."/>
            <person name="Balkwill D."/>
            <person name="Romine M.F."/>
            <person name="Richardson P."/>
        </authorList>
    </citation>
    <scope>NUCLEOTIDE SEQUENCE [LARGE SCALE GENOMIC DNA]</scope>
    <source>
        <strain evidence="3">ATCC 700278 / DSM 12444 / CCUG 56034 / CIP 105152 / NBRC 16084 / F199</strain>
    </source>
</reference>
<name>Q2G3H1_NOVAD</name>
<organism evidence="2 3">
    <name type="scientific">Novosphingobium aromaticivorans (strain ATCC 700278 / DSM 12444 / CCUG 56034 / CIP 105152 / NBRC 16084 / F199)</name>
    <dbReference type="NCBI Taxonomy" id="279238"/>
    <lineage>
        <taxon>Bacteria</taxon>
        <taxon>Pseudomonadati</taxon>
        <taxon>Pseudomonadota</taxon>
        <taxon>Alphaproteobacteria</taxon>
        <taxon>Sphingomonadales</taxon>
        <taxon>Sphingomonadaceae</taxon>
        <taxon>Novosphingobium</taxon>
    </lineage>
</organism>
<proteinExistence type="predicted"/>
<dbReference type="PROSITE" id="PS51318">
    <property type="entry name" value="TAT"/>
    <property type="match status" value="1"/>
</dbReference>
<evidence type="ECO:0000313" key="2">
    <source>
        <dbReference type="EMBL" id="ABD27602.1"/>
    </source>
</evidence>
<protein>
    <submittedName>
        <fullName evidence="2">Twin-arginine translocation pathway signal</fullName>
    </submittedName>
</protein>
<dbReference type="InterPro" id="IPR006311">
    <property type="entry name" value="TAT_signal"/>
</dbReference>
<dbReference type="InterPro" id="IPR036237">
    <property type="entry name" value="Xyl_isomerase-like_sf"/>
</dbReference>
<dbReference type="PANTHER" id="PTHR12110">
    <property type="entry name" value="HYDROXYPYRUVATE ISOMERASE"/>
    <property type="match status" value="1"/>
</dbReference>
<evidence type="ECO:0000259" key="1">
    <source>
        <dbReference type="Pfam" id="PF01261"/>
    </source>
</evidence>
<dbReference type="KEGG" id="nar:Saro_3167"/>
<dbReference type="InterPro" id="IPR013022">
    <property type="entry name" value="Xyl_isomerase-like_TIM-brl"/>
</dbReference>
<dbReference type="SUPFAM" id="SSF51658">
    <property type="entry name" value="Xylose isomerase-like"/>
    <property type="match status" value="1"/>
</dbReference>
<evidence type="ECO:0000313" key="3">
    <source>
        <dbReference type="Proteomes" id="UP000009134"/>
    </source>
</evidence>
<dbReference type="Gene3D" id="3.20.20.150">
    <property type="entry name" value="Divalent-metal-dependent TIM barrel enzymes"/>
    <property type="match status" value="1"/>
</dbReference>
<dbReference type="InterPro" id="IPR050312">
    <property type="entry name" value="IolE/XylAMocC-like"/>
</dbReference>
<dbReference type="Pfam" id="PF01261">
    <property type="entry name" value="AP_endonuc_2"/>
    <property type="match status" value="1"/>
</dbReference>